<reference evidence="1" key="1">
    <citation type="submission" date="2019-10" db="EMBL/GenBank/DDBJ databases">
        <title>Draft genome sequence of Panacibacter sp. KCS-6.</title>
        <authorList>
            <person name="Yim K.J."/>
        </authorList>
    </citation>
    <scope>NUCLEOTIDE SEQUENCE</scope>
    <source>
        <strain evidence="1">KCS-6</strain>
    </source>
</reference>
<dbReference type="AlphaFoldDB" id="A0A8J8JXJ6"/>
<protein>
    <submittedName>
        <fullName evidence="1">Uncharacterized protein</fullName>
    </submittedName>
</protein>
<name>A0A8J8JXJ6_9BACT</name>
<evidence type="ECO:0000313" key="2">
    <source>
        <dbReference type="Proteomes" id="UP000598971"/>
    </source>
</evidence>
<accession>A0A8J8JXJ6</accession>
<comment type="caution">
    <text evidence="1">The sequence shown here is derived from an EMBL/GenBank/DDBJ whole genome shotgun (WGS) entry which is preliminary data.</text>
</comment>
<dbReference type="EMBL" id="WHPF01000009">
    <property type="protein sequence ID" value="NNV56406.1"/>
    <property type="molecule type" value="Genomic_DNA"/>
</dbReference>
<evidence type="ECO:0000313" key="1">
    <source>
        <dbReference type="EMBL" id="NNV56406.1"/>
    </source>
</evidence>
<dbReference type="RefSeq" id="WP_171608352.1">
    <property type="nucleotide sequence ID" value="NZ_WHPF01000009.1"/>
</dbReference>
<proteinExistence type="predicted"/>
<sequence length="234" mass="25209">MASTSEVTIGAKVTNAEKISTNLKAFAGYAPSDPALTAAELDTLINNTKAKNTEAASAAQDYSAAVDTRQNLFQKDTNSLIRIMSPIGATVRASCGKTSKEASDIAAMITKIRGVKVKKPTKEPTADFVSQSERSYGSMTQNFSAMITTLTKYGAKYAPVNTDITIATLQTKLTALTAANIAVTATYGQLKQKRDDRSDLYKQLTDLTQRIKDAVKSQYGLKSTEYNLIKGIRV</sequence>
<dbReference type="Proteomes" id="UP000598971">
    <property type="component" value="Unassembled WGS sequence"/>
</dbReference>
<keyword evidence="2" id="KW-1185">Reference proteome</keyword>
<organism evidence="1 2">
    <name type="scientific">Limnovirga soli</name>
    <dbReference type="NCBI Taxonomy" id="2656915"/>
    <lineage>
        <taxon>Bacteria</taxon>
        <taxon>Pseudomonadati</taxon>
        <taxon>Bacteroidota</taxon>
        <taxon>Chitinophagia</taxon>
        <taxon>Chitinophagales</taxon>
        <taxon>Chitinophagaceae</taxon>
        <taxon>Limnovirga</taxon>
    </lineage>
</organism>
<gene>
    <name evidence="1" type="ORF">GD597_13125</name>
</gene>